<evidence type="ECO:0000313" key="2">
    <source>
        <dbReference type="Proteomes" id="UP001057427"/>
    </source>
</evidence>
<gene>
    <name evidence="1" type="ORF">BAJUN_01810</name>
</gene>
<protein>
    <submittedName>
        <fullName evidence="1">Uncharacterized protein</fullName>
    </submittedName>
</protein>
<dbReference type="EMBL" id="ON529858">
    <property type="protein sequence ID" value="UTC29811.1"/>
    <property type="molecule type" value="Genomic_DNA"/>
</dbReference>
<organism evidence="1 2">
    <name type="scientific">Brevundimonas phage vB_BgoS-Bajun</name>
    <dbReference type="NCBI Taxonomy" id="2948594"/>
    <lineage>
        <taxon>Viruses</taxon>
        <taxon>Duplodnaviria</taxon>
        <taxon>Heunggongvirae</taxon>
        <taxon>Uroviricota</taxon>
        <taxon>Caudoviricetes</taxon>
        <taxon>Dolichocephalovirinae</taxon>
    </lineage>
</organism>
<dbReference type="Proteomes" id="UP001057427">
    <property type="component" value="Segment"/>
</dbReference>
<evidence type="ECO:0000313" key="1">
    <source>
        <dbReference type="EMBL" id="UTC29811.1"/>
    </source>
</evidence>
<reference evidence="1" key="1">
    <citation type="submission" date="2022-05" db="EMBL/GenBank/DDBJ databases">
        <authorList>
            <person name="Friedrich I."/>
            <person name="Poehlein A."/>
            <person name="Schneider D."/>
            <person name="Hertel R."/>
            <person name="Daniel R."/>
        </authorList>
    </citation>
    <scope>NUCLEOTIDE SEQUENCE</scope>
</reference>
<accession>A0A9E7STB8</accession>
<proteinExistence type="predicted"/>
<keyword evidence="2" id="KW-1185">Reference proteome</keyword>
<sequence>MTTKLIEVRGPTAEEAAALGGDVVFVRRDRAGVETKIHASVSHESWSQWGADRDLLGENQEAVESWRRGLDDVLGLIDESDFADEPEEAESGDWEVGDRAYVGAEGDRGEIIEIITTGLPDSARGRARVKMQLDYWRVGELWEGSIDDIDTLDDE</sequence>
<name>A0A9E7STB8_9CAUD</name>